<keyword evidence="2" id="KW-0677">Repeat</keyword>
<dbReference type="OrthoDB" id="9762536at2"/>
<feature type="site" description="Catalytically relevant" evidence="6">
    <location>
        <position position="167"/>
    </location>
</feature>
<accession>A0A094YVT3</accession>
<reference evidence="11 13" key="2">
    <citation type="submission" date="2015-06" db="EMBL/GenBank/DDBJ databases">
        <title>Improved classification and identification of acetic acid bacteria using matrix-assisted laser desorption/ionization time-of-flight mass spectrometry; Gluconobacter nephelii and Gluconobacter uchimurae are later heterotypic synonyms of Gluconobacter japonicus and Gluconobacter oxydans, respectively.</title>
        <authorList>
            <person name="Li L."/>
            <person name="Cleenwerck I."/>
            <person name="De Vuyst L."/>
            <person name="Vandamme P."/>
        </authorList>
    </citation>
    <scope>NUCLEOTIDE SEQUENCE [LARGE SCALE GENOMIC DNA]</scope>
    <source>
        <strain evidence="11 13">LMG 1663</strain>
    </source>
</reference>
<evidence type="ECO:0000256" key="7">
    <source>
        <dbReference type="PROSITE-ProRule" id="PRU00703"/>
    </source>
</evidence>
<evidence type="ECO:0000256" key="1">
    <source>
        <dbReference type="ARBA" id="ARBA00008165"/>
    </source>
</evidence>
<evidence type="ECO:0000313" key="13">
    <source>
        <dbReference type="Proteomes" id="UP000075411"/>
    </source>
</evidence>
<evidence type="ECO:0000256" key="2">
    <source>
        <dbReference type="ARBA" id="ARBA00022737"/>
    </source>
</evidence>
<dbReference type="PANTHER" id="PTHR42745:SF1">
    <property type="entry name" value="ARABINOSE 5-PHOSPHATE ISOMERASE KDSD"/>
    <property type="match status" value="1"/>
</dbReference>
<dbReference type="PROSITE" id="PS51371">
    <property type="entry name" value="CBS"/>
    <property type="match status" value="2"/>
</dbReference>
<dbReference type="GO" id="GO:1901135">
    <property type="term" value="P:carbohydrate derivative metabolic process"/>
    <property type="evidence" value="ECO:0007669"/>
    <property type="project" value="InterPro"/>
</dbReference>
<dbReference type="CDD" id="cd04604">
    <property type="entry name" value="CBS_pair_SIS_assoc"/>
    <property type="match status" value="1"/>
</dbReference>
<evidence type="ECO:0000313" key="10">
    <source>
        <dbReference type="EMBL" id="KGB25547.1"/>
    </source>
</evidence>
<dbReference type="Pfam" id="PF00571">
    <property type="entry name" value="CBS"/>
    <property type="match status" value="2"/>
</dbReference>
<dbReference type="InterPro" id="IPR050986">
    <property type="entry name" value="GutQ/KpsF_isomerases"/>
</dbReference>
<dbReference type="Gene3D" id="3.40.50.10490">
    <property type="entry name" value="Glucose-6-phosphate isomerase like protein, domain 1"/>
    <property type="match status" value="1"/>
</dbReference>
<dbReference type="PANTHER" id="PTHR42745">
    <property type="match status" value="1"/>
</dbReference>
<dbReference type="GO" id="GO:0005975">
    <property type="term" value="P:carbohydrate metabolic process"/>
    <property type="evidence" value="ECO:0007669"/>
    <property type="project" value="InterPro"/>
</dbReference>
<evidence type="ECO:0000259" key="8">
    <source>
        <dbReference type="PROSITE" id="PS51371"/>
    </source>
</evidence>
<feature type="site" description="Catalytically relevant" evidence="6">
    <location>
        <position position="126"/>
    </location>
</feature>
<evidence type="ECO:0000259" key="9">
    <source>
        <dbReference type="PROSITE" id="PS51464"/>
    </source>
</evidence>
<dbReference type="Proteomes" id="UP000075411">
    <property type="component" value="Unassembled WGS sequence"/>
</dbReference>
<gene>
    <name evidence="11" type="ORF">AD947_05800</name>
    <name evidence="10" type="ORF">AtDm6_0742</name>
</gene>
<comment type="caution">
    <text evidence="10">The sequence shown here is derived from an EMBL/GenBank/DDBJ whole genome shotgun (WGS) entry which is preliminary data.</text>
</comment>
<feature type="site" description="Catalytically relevant" evidence="6">
    <location>
        <position position="208"/>
    </location>
</feature>
<reference evidence="10 12" key="1">
    <citation type="submission" date="2014-06" db="EMBL/GenBank/DDBJ databases">
        <title>Functional and comparative genomic analyses of the Drosophila gut microbiota identify candidate symbiosis factors.</title>
        <authorList>
            <person name="Newell P.D."/>
            <person name="Chaston J.M."/>
            <person name="Douglas A.E."/>
        </authorList>
    </citation>
    <scope>NUCLEOTIDE SEQUENCE [LARGE SCALE GENOMIC DNA]</scope>
    <source>
        <strain evidence="10 12">DmCS_006</strain>
    </source>
</reference>
<dbReference type="Proteomes" id="UP000029448">
    <property type="component" value="Unassembled WGS sequence"/>
</dbReference>
<feature type="binding site" evidence="5">
    <location>
        <position position="97"/>
    </location>
    <ligand>
        <name>Zn(2+)</name>
        <dbReference type="ChEBI" id="CHEBI:29105"/>
    </ligand>
</feature>
<dbReference type="InterPro" id="IPR046342">
    <property type="entry name" value="CBS_dom_sf"/>
</dbReference>
<dbReference type="EC" id="5.3.1.13" evidence="10"/>
<organism evidence="10 12">
    <name type="scientific">Acetobacter tropicalis</name>
    <dbReference type="NCBI Taxonomy" id="104102"/>
    <lineage>
        <taxon>Bacteria</taxon>
        <taxon>Pseudomonadati</taxon>
        <taxon>Pseudomonadota</taxon>
        <taxon>Alphaproteobacteria</taxon>
        <taxon>Acetobacterales</taxon>
        <taxon>Acetobacteraceae</taxon>
        <taxon>Acetobacter</taxon>
    </lineage>
</organism>
<dbReference type="FunFam" id="3.40.50.10490:FF:000011">
    <property type="entry name" value="Arabinose 5-phosphate isomerase"/>
    <property type="match status" value="1"/>
</dbReference>
<evidence type="ECO:0000256" key="6">
    <source>
        <dbReference type="PIRSR" id="PIRSR004692-3"/>
    </source>
</evidence>
<feature type="site" description="Catalytically relevant" evidence="6">
    <location>
        <position position="74"/>
    </location>
</feature>
<protein>
    <submittedName>
        <fullName evidence="10">Arabinose 5-phosphate isomerase</fullName>
        <ecNumber evidence="10">5.3.1.13</ecNumber>
    </submittedName>
    <submittedName>
        <fullName evidence="11">D-arabinose 5-phosphate</fullName>
    </submittedName>
</protein>
<dbReference type="GO" id="GO:0019146">
    <property type="term" value="F:arabinose-5-phosphate isomerase activity"/>
    <property type="evidence" value="ECO:0007669"/>
    <property type="project" value="UniProtKB-EC"/>
</dbReference>
<dbReference type="RefSeq" id="WP_035378122.1">
    <property type="nucleotide sequence ID" value="NZ_JACAOJ010000003.1"/>
</dbReference>
<dbReference type="PIRSF" id="PIRSF004692">
    <property type="entry name" value="KdsD_KpsF"/>
    <property type="match status" value="1"/>
</dbReference>
<dbReference type="GO" id="GO:0046872">
    <property type="term" value="F:metal ion binding"/>
    <property type="evidence" value="ECO:0007669"/>
    <property type="project" value="UniProtKB-KW"/>
</dbReference>
<evidence type="ECO:0000256" key="5">
    <source>
        <dbReference type="PIRSR" id="PIRSR004692-2"/>
    </source>
</evidence>
<dbReference type="InterPro" id="IPR035474">
    <property type="entry name" value="SIS_Kpsf"/>
</dbReference>
<keyword evidence="12" id="KW-1185">Reference proteome</keyword>
<evidence type="ECO:0000313" key="11">
    <source>
        <dbReference type="EMBL" id="KXV58725.1"/>
    </source>
</evidence>
<dbReference type="STRING" id="104102.AtDm6_0742"/>
<dbReference type="EMBL" id="JOKM01000018">
    <property type="protein sequence ID" value="KGB25547.1"/>
    <property type="molecule type" value="Genomic_DNA"/>
</dbReference>
<dbReference type="SMART" id="SM00116">
    <property type="entry name" value="CBS"/>
    <property type="match status" value="2"/>
</dbReference>
<evidence type="ECO:0000256" key="4">
    <source>
        <dbReference type="PIRNR" id="PIRNR004692"/>
    </source>
</evidence>
<dbReference type="AlphaFoldDB" id="A0A094YVT3"/>
<dbReference type="NCBIfam" id="TIGR00393">
    <property type="entry name" value="kpsF"/>
    <property type="match status" value="1"/>
</dbReference>
<dbReference type="InterPro" id="IPR001347">
    <property type="entry name" value="SIS_dom"/>
</dbReference>
<comment type="similarity">
    <text evidence="1 4">Belongs to the SIS family. GutQ/KpsF subfamily.</text>
</comment>
<dbReference type="CDD" id="cd05014">
    <property type="entry name" value="SIS_Kpsf"/>
    <property type="match status" value="1"/>
</dbReference>
<evidence type="ECO:0000256" key="3">
    <source>
        <dbReference type="ARBA" id="ARBA00023122"/>
    </source>
</evidence>
<feature type="domain" description="CBS" evidence="8">
    <location>
        <begin position="289"/>
        <end position="343"/>
    </location>
</feature>
<dbReference type="PROSITE" id="PS51464">
    <property type="entry name" value="SIS"/>
    <property type="match status" value="1"/>
</dbReference>
<dbReference type="InterPro" id="IPR046348">
    <property type="entry name" value="SIS_dom_sf"/>
</dbReference>
<dbReference type="PATRIC" id="fig|104102.12.peg.1423"/>
<feature type="domain" description="CBS" evidence="8">
    <location>
        <begin position="224"/>
        <end position="282"/>
    </location>
</feature>
<proteinExistence type="inferred from homology"/>
<dbReference type="GeneID" id="89479418"/>
<dbReference type="InterPro" id="IPR004800">
    <property type="entry name" value="KdsD/KpsF-type"/>
</dbReference>
<feature type="domain" description="SIS" evidence="9">
    <location>
        <begin position="56"/>
        <end position="199"/>
    </location>
</feature>
<dbReference type="SUPFAM" id="SSF53697">
    <property type="entry name" value="SIS domain"/>
    <property type="match status" value="1"/>
</dbReference>
<dbReference type="GO" id="GO:0097367">
    <property type="term" value="F:carbohydrate derivative binding"/>
    <property type="evidence" value="ECO:0007669"/>
    <property type="project" value="InterPro"/>
</dbReference>
<dbReference type="EMBL" id="LHZT01000112">
    <property type="protein sequence ID" value="KXV58725.1"/>
    <property type="molecule type" value="Genomic_DNA"/>
</dbReference>
<evidence type="ECO:0000313" key="12">
    <source>
        <dbReference type="Proteomes" id="UP000029448"/>
    </source>
</evidence>
<name>A0A094YVT3_9PROT</name>
<dbReference type="Gene3D" id="3.10.580.10">
    <property type="entry name" value="CBS-domain"/>
    <property type="match status" value="1"/>
</dbReference>
<keyword evidence="5" id="KW-0479">Metal-binding</keyword>
<dbReference type="InterPro" id="IPR000644">
    <property type="entry name" value="CBS_dom"/>
</dbReference>
<sequence>MTELLASAHVSRTAANQQATLTANAVAVLQTERAGLDALEHALQDPNGLGQAFAQAVSLISTLSGRLVVTGIGKSGHIARKVQATLASTGTPALFVHPAEASHGDLGMVQDGDAVLAFSNSGETTELGDIAAHTRRCGLPLLAVTSRATSTLATAADIALTLPSMPEACPMGLAPTTSTIMQLALGDALAVALLQQRGFTANDFGNFHPGGRLGMRLRTVQDLMRTGSSLPIGQENTPMRDVIVEMTCKALGCIGILDHNGKLAGLITDGDLRRALDLDLTITQAKDVMNRTPLTIGPDVFAADALRLMNERDRPITSLFVLGAEGKPLGVVHVHDLLRAGVG</sequence>
<dbReference type="Pfam" id="PF01380">
    <property type="entry name" value="SIS"/>
    <property type="match status" value="1"/>
</dbReference>
<keyword evidence="3 7" id="KW-0129">CBS domain</keyword>
<keyword evidence="5" id="KW-0862">Zinc</keyword>
<keyword evidence="10" id="KW-0413">Isomerase</keyword>